<dbReference type="GO" id="GO:0034475">
    <property type="term" value="P:U4 snRNA 3'-end processing"/>
    <property type="evidence" value="ECO:0007669"/>
    <property type="project" value="TreeGrafter"/>
</dbReference>
<evidence type="ECO:0000313" key="12">
    <source>
        <dbReference type="EMBL" id="RSH92387.1"/>
    </source>
</evidence>
<dbReference type="PANTHER" id="PTHR11953">
    <property type="entry name" value="EXOSOME COMPLEX COMPONENT"/>
    <property type="match status" value="1"/>
</dbReference>
<evidence type="ECO:0000256" key="5">
    <source>
        <dbReference type="ARBA" id="ARBA00022552"/>
    </source>
</evidence>
<keyword evidence="7" id="KW-0694">RNA-binding</keyword>
<keyword evidence="4" id="KW-0963">Cytoplasm</keyword>
<feature type="compositionally biased region" description="Basic and acidic residues" evidence="9">
    <location>
        <begin position="1"/>
        <end position="11"/>
    </location>
</feature>
<dbReference type="CDD" id="cd11371">
    <property type="entry name" value="RNase_PH_MTR3"/>
    <property type="match status" value="1"/>
</dbReference>
<evidence type="ECO:0000256" key="1">
    <source>
        <dbReference type="ARBA" id="ARBA00004123"/>
    </source>
</evidence>
<dbReference type="GO" id="GO:0071051">
    <property type="term" value="P:poly(A)-dependent snoRNA 3'-end processing"/>
    <property type="evidence" value="ECO:0007669"/>
    <property type="project" value="TreeGrafter"/>
</dbReference>
<sequence length="262" mass="27396">MSTAFDRRRIPAPEVSQPPIFEPLPTAEAGPSKRVDRRDDGARPIYLKTGLISQANGSGYIESGGVKIACSVYGPRPKPPPYSPQGTLNLEVKFAPFASHPRRAPLRDTEPAALSTLLTQLLLPSLHLHLLPKSSVDVYLLVLESNTLPSVLSAGLTVASAAIADAGIAMGALGVGAVVAGEKGGLLVDPTKEEEQQGGAILTAGIMPALNRVTNLWLTGETDVDDAVKMMEQAVTAAKDTHTVLAQALIDGAEERGLVEAA</sequence>
<dbReference type="AlphaFoldDB" id="A0A427YMU7"/>
<dbReference type="InterPro" id="IPR001247">
    <property type="entry name" value="ExoRNase_PH_dom1"/>
</dbReference>
<accession>A0A427YMU7</accession>
<dbReference type="InterPro" id="IPR036345">
    <property type="entry name" value="ExoRNase_PH_dom2_sf"/>
</dbReference>
<dbReference type="GO" id="GO:0071028">
    <property type="term" value="P:nuclear mRNA surveillance"/>
    <property type="evidence" value="ECO:0007669"/>
    <property type="project" value="TreeGrafter"/>
</dbReference>
<dbReference type="OrthoDB" id="2504340at2759"/>
<evidence type="ECO:0000256" key="9">
    <source>
        <dbReference type="SAM" id="MobiDB-lite"/>
    </source>
</evidence>
<comment type="similarity">
    <text evidence="3">Belongs to the RNase PH family.</text>
</comment>
<dbReference type="Proteomes" id="UP000279259">
    <property type="component" value="Unassembled WGS sequence"/>
</dbReference>
<protein>
    <submittedName>
        <fullName evidence="12">Uncharacterized protein</fullName>
    </submittedName>
</protein>
<feature type="domain" description="Exoribonuclease phosphorolytic" evidence="11">
    <location>
        <begin position="184"/>
        <end position="235"/>
    </location>
</feature>
<feature type="region of interest" description="Disordered" evidence="9">
    <location>
        <begin position="1"/>
        <end position="40"/>
    </location>
</feature>
<dbReference type="SUPFAM" id="SSF54211">
    <property type="entry name" value="Ribosomal protein S5 domain 2-like"/>
    <property type="match status" value="1"/>
</dbReference>
<evidence type="ECO:0000256" key="8">
    <source>
        <dbReference type="ARBA" id="ARBA00023242"/>
    </source>
</evidence>
<feature type="domain" description="Exoribonuclease phosphorolytic" evidence="10">
    <location>
        <begin position="42"/>
        <end position="168"/>
    </location>
</feature>
<name>A0A427YMU7_9TREE</name>
<dbReference type="InterPro" id="IPR020568">
    <property type="entry name" value="Ribosomal_Su5_D2-typ_SF"/>
</dbReference>
<dbReference type="GO" id="GO:0005730">
    <property type="term" value="C:nucleolus"/>
    <property type="evidence" value="ECO:0007669"/>
    <property type="project" value="TreeGrafter"/>
</dbReference>
<dbReference type="SUPFAM" id="SSF55666">
    <property type="entry name" value="Ribonuclease PH domain 2-like"/>
    <property type="match status" value="1"/>
</dbReference>
<proteinExistence type="inferred from homology"/>
<dbReference type="GO" id="GO:0000176">
    <property type="term" value="C:nuclear exosome (RNase complex)"/>
    <property type="evidence" value="ECO:0007669"/>
    <property type="project" value="TreeGrafter"/>
</dbReference>
<keyword evidence="6" id="KW-0271">Exosome</keyword>
<evidence type="ECO:0000256" key="7">
    <source>
        <dbReference type="ARBA" id="ARBA00022884"/>
    </source>
</evidence>
<gene>
    <name evidence="12" type="ORF">EHS25_008802</name>
</gene>
<evidence type="ECO:0000256" key="3">
    <source>
        <dbReference type="ARBA" id="ARBA00006678"/>
    </source>
</evidence>
<dbReference type="GO" id="GO:0003723">
    <property type="term" value="F:RNA binding"/>
    <property type="evidence" value="ECO:0007669"/>
    <property type="project" value="UniProtKB-KW"/>
</dbReference>
<evidence type="ECO:0000256" key="6">
    <source>
        <dbReference type="ARBA" id="ARBA00022835"/>
    </source>
</evidence>
<comment type="caution">
    <text evidence="12">The sequence shown here is derived from an EMBL/GenBank/DDBJ whole genome shotgun (WGS) entry which is preliminary data.</text>
</comment>
<dbReference type="STRING" id="1890683.A0A427YMU7"/>
<evidence type="ECO:0000256" key="4">
    <source>
        <dbReference type="ARBA" id="ARBA00022490"/>
    </source>
</evidence>
<comment type="subcellular location">
    <subcellularLocation>
        <location evidence="2">Cytoplasm</location>
    </subcellularLocation>
    <subcellularLocation>
        <location evidence="1">Nucleus</location>
    </subcellularLocation>
</comment>
<dbReference type="GO" id="GO:0016075">
    <property type="term" value="P:rRNA catabolic process"/>
    <property type="evidence" value="ECO:0007669"/>
    <property type="project" value="TreeGrafter"/>
</dbReference>
<dbReference type="EMBL" id="RSCD01000006">
    <property type="protein sequence ID" value="RSH92387.1"/>
    <property type="molecule type" value="Genomic_DNA"/>
</dbReference>
<evidence type="ECO:0000313" key="13">
    <source>
        <dbReference type="Proteomes" id="UP000279259"/>
    </source>
</evidence>
<dbReference type="Pfam" id="PF03725">
    <property type="entry name" value="RNase_PH_C"/>
    <property type="match status" value="1"/>
</dbReference>
<dbReference type="Pfam" id="PF01138">
    <property type="entry name" value="RNase_PH"/>
    <property type="match status" value="1"/>
</dbReference>
<dbReference type="InterPro" id="IPR015847">
    <property type="entry name" value="ExoRNase_PH_dom2"/>
</dbReference>
<dbReference type="PANTHER" id="PTHR11953:SF2">
    <property type="entry name" value="EXOSOME COMPLEX COMPONENT MTR3"/>
    <property type="match status" value="1"/>
</dbReference>
<dbReference type="Gene3D" id="3.30.230.70">
    <property type="entry name" value="GHMP Kinase, N-terminal domain"/>
    <property type="match status" value="1"/>
</dbReference>
<evidence type="ECO:0000259" key="10">
    <source>
        <dbReference type="Pfam" id="PF01138"/>
    </source>
</evidence>
<evidence type="ECO:0000259" key="11">
    <source>
        <dbReference type="Pfam" id="PF03725"/>
    </source>
</evidence>
<feature type="compositionally biased region" description="Basic and acidic residues" evidence="9">
    <location>
        <begin position="31"/>
        <end position="40"/>
    </location>
</feature>
<reference evidence="12 13" key="1">
    <citation type="submission" date="2018-11" db="EMBL/GenBank/DDBJ databases">
        <title>Genome sequence of Saitozyma podzolica DSM 27192.</title>
        <authorList>
            <person name="Aliyu H."/>
            <person name="Gorte O."/>
            <person name="Ochsenreither K."/>
        </authorList>
    </citation>
    <scope>NUCLEOTIDE SEQUENCE [LARGE SCALE GENOMIC DNA]</scope>
    <source>
        <strain evidence="12 13">DSM 27192</strain>
    </source>
</reference>
<dbReference type="InterPro" id="IPR027408">
    <property type="entry name" value="PNPase/RNase_PH_dom_sf"/>
</dbReference>
<keyword evidence="13" id="KW-1185">Reference proteome</keyword>
<organism evidence="12 13">
    <name type="scientific">Saitozyma podzolica</name>
    <dbReference type="NCBI Taxonomy" id="1890683"/>
    <lineage>
        <taxon>Eukaryota</taxon>
        <taxon>Fungi</taxon>
        <taxon>Dikarya</taxon>
        <taxon>Basidiomycota</taxon>
        <taxon>Agaricomycotina</taxon>
        <taxon>Tremellomycetes</taxon>
        <taxon>Tremellales</taxon>
        <taxon>Trimorphomycetaceae</taxon>
        <taxon>Saitozyma</taxon>
    </lineage>
</organism>
<keyword evidence="8" id="KW-0539">Nucleus</keyword>
<keyword evidence="5" id="KW-0698">rRNA processing</keyword>
<dbReference type="InterPro" id="IPR050080">
    <property type="entry name" value="RNase_PH"/>
</dbReference>
<dbReference type="GO" id="GO:0000177">
    <property type="term" value="C:cytoplasmic exosome (RNase complex)"/>
    <property type="evidence" value="ECO:0007669"/>
    <property type="project" value="TreeGrafter"/>
</dbReference>
<dbReference type="GO" id="GO:0006364">
    <property type="term" value="P:rRNA processing"/>
    <property type="evidence" value="ECO:0007669"/>
    <property type="project" value="UniProtKB-KW"/>
</dbReference>
<evidence type="ECO:0000256" key="2">
    <source>
        <dbReference type="ARBA" id="ARBA00004496"/>
    </source>
</evidence>